<keyword evidence="3" id="KW-1185">Reference proteome</keyword>
<dbReference type="Proteomes" id="UP001371305">
    <property type="component" value="Unassembled WGS sequence"/>
</dbReference>
<sequence length="221" mass="24697">MKTTRSLCSCHTPDGAQLVLHEHDGHYFLRIDGVQLMSTTASASEQTMAELACNGVPASKQRILIGGLGFGFTLRRVLECCAADAIIDIAELLSEVITWNRAHLQAVNGLLLDDPRVRIHLRDVYELLDGKQRYDAILLDVDNSPDALVQTGNARLYNHGGVQRVMAALQPKGRVVYWSAHRDRSFAKVLRRVFKQVECVEAKAYPNAKRFTHTLFVADRD</sequence>
<dbReference type="SUPFAM" id="SSF53335">
    <property type="entry name" value="S-adenosyl-L-methionine-dependent methyltransferases"/>
    <property type="match status" value="1"/>
</dbReference>
<evidence type="ECO:0000256" key="1">
    <source>
        <dbReference type="ARBA" id="ARBA00023115"/>
    </source>
</evidence>
<accession>A0ABU9B3J8</accession>
<dbReference type="InterPro" id="IPR029063">
    <property type="entry name" value="SAM-dependent_MTases_sf"/>
</dbReference>
<keyword evidence="1" id="KW-0620">Polyamine biosynthesis</keyword>
<dbReference type="PANTHER" id="PTHR43317:SF3">
    <property type="entry name" value="BLR2883 PROTEIN"/>
    <property type="match status" value="1"/>
</dbReference>
<protein>
    <recommendedName>
        <fullName evidence="4">Spermine/spermidine synthase</fullName>
    </recommendedName>
</protein>
<proteinExistence type="predicted"/>
<reference evidence="2 3" key="1">
    <citation type="submission" date="2024-04" db="EMBL/GenBank/DDBJ databases">
        <title>Luteolibacter sp. isolated from soil.</title>
        <authorList>
            <person name="An J."/>
        </authorList>
    </citation>
    <scope>NUCLEOTIDE SEQUENCE [LARGE SCALE GENOMIC DNA]</scope>
    <source>
        <strain evidence="2 3">Y139</strain>
    </source>
</reference>
<dbReference type="PANTHER" id="PTHR43317">
    <property type="entry name" value="THERMOSPERMINE SYNTHASE ACAULIS5"/>
    <property type="match status" value="1"/>
</dbReference>
<dbReference type="RefSeq" id="WP_341408257.1">
    <property type="nucleotide sequence ID" value="NZ_JBBUKT010000022.1"/>
</dbReference>
<dbReference type="EMBL" id="JBBUKT010000022">
    <property type="protein sequence ID" value="MEK7954486.1"/>
    <property type="molecule type" value="Genomic_DNA"/>
</dbReference>
<organism evidence="2 3">
    <name type="scientific">Luteolibacter soli</name>
    <dbReference type="NCBI Taxonomy" id="3135280"/>
    <lineage>
        <taxon>Bacteria</taxon>
        <taxon>Pseudomonadati</taxon>
        <taxon>Verrucomicrobiota</taxon>
        <taxon>Verrucomicrobiia</taxon>
        <taxon>Verrucomicrobiales</taxon>
        <taxon>Verrucomicrobiaceae</taxon>
        <taxon>Luteolibacter</taxon>
    </lineage>
</organism>
<comment type="caution">
    <text evidence="2">The sequence shown here is derived from an EMBL/GenBank/DDBJ whole genome shotgun (WGS) entry which is preliminary data.</text>
</comment>
<evidence type="ECO:0008006" key="4">
    <source>
        <dbReference type="Google" id="ProtNLM"/>
    </source>
</evidence>
<evidence type="ECO:0000313" key="3">
    <source>
        <dbReference type="Proteomes" id="UP001371305"/>
    </source>
</evidence>
<evidence type="ECO:0000313" key="2">
    <source>
        <dbReference type="EMBL" id="MEK7954486.1"/>
    </source>
</evidence>
<gene>
    <name evidence="2" type="ORF">WKV53_28475</name>
</gene>
<name>A0ABU9B3J8_9BACT</name>
<dbReference type="Gene3D" id="3.40.50.150">
    <property type="entry name" value="Vaccinia Virus protein VP39"/>
    <property type="match status" value="1"/>
</dbReference>